<protein>
    <submittedName>
        <fullName evidence="2">Uncharacterized protein</fullName>
    </submittedName>
</protein>
<reference evidence="3" key="1">
    <citation type="submission" date="2024-04" db="EMBL/GenBank/DDBJ databases">
        <title>Salinicola lusitanus LLJ914,a marine bacterium isolated from the Okinawa Trough.</title>
        <authorList>
            <person name="Li J."/>
        </authorList>
    </citation>
    <scope>NUCLEOTIDE SEQUENCE [LARGE SCALE GENOMIC DNA]</scope>
</reference>
<dbReference type="GO" id="GO:0098609">
    <property type="term" value="P:cell-cell adhesion"/>
    <property type="evidence" value="ECO:0007669"/>
    <property type="project" value="TreeGrafter"/>
</dbReference>
<dbReference type="GO" id="GO:0008305">
    <property type="term" value="C:integrin complex"/>
    <property type="evidence" value="ECO:0007669"/>
    <property type="project" value="TreeGrafter"/>
</dbReference>
<dbReference type="GO" id="GO:0033627">
    <property type="term" value="P:cell adhesion mediated by integrin"/>
    <property type="evidence" value="ECO:0007669"/>
    <property type="project" value="TreeGrafter"/>
</dbReference>
<sequence length="276" mass="29722">MPNTNPQYNISSLPSCSSVSLILVGAPQAAGQGALSGSRPGALFRCPVSPEEYDCERVDIDGEVSLDKESKDNQWLGVTVKSQGIGGKVVTCAHLYELRQRVRQPSETRDPIGRCYVLSEDLTERDDLDGASGSFARDDPRGTSSLASVSRACPSASLRTTTSSCSERRELTTGKLSVCLSALTFPPTGEMRVQLLNQTLLDLGFYDDGPYEVADQKQLNAQLIPVPYHSYLGISPRVPLSAHREGPPGSDGTPPAPGHCGIYRGFVVDEKKDKYS</sequence>
<comment type="caution">
    <text evidence="2">The sequence shown here is derived from an EMBL/GenBank/DDBJ whole genome shotgun (WGS) entry which is preliminary data.</text>
</comment>
<name>A0AAW0MYA7_9GOBI</name>
<proteinExistence type="predicted"/>
<feature type="region of interest" description="Disordered" evidence="1">
    <location>
        <begin position="129"/>
        <end position="148"/>
    </location>
</feature>
<evidence type="ECO:0000313" key="3">
    <source>
        <dbReference type="Proteomes" id="UP001460270"/>
    </source>
</evidence>
<dbReference type="InterPro" id="IPR028994">
    <property type="entry name" value="Integrin_alpha_N"/>
</dbReference>
<dbReference type="GO" id="GO:0007229">
    <property type="term" value="P:integrin-mediated signaling pathway"/>
    <property type="evidence" value="ECO:0007669"/>
    <property type="project" value="TreeGrafter"/>
</dbReference>
<gene>
    <name evidence="2" type="ORF">WMY93_026375</name>
</gene>
<evidence type="ECO:0000313" key="2">
    <source>
        <dbReference type="EMBL" id="KAK7886754.1"/>
    </source>
</evidence>
<dbReference type="Proteomes" id="UP001460270">
    <property type="component" value="Unassembled WGS sequence"/>
</dbReference>
<feature type="region of interest" description="Disordered" evidence="1">
    <location>
        <begin position="239"/>
        <end position="260"/>
    </location>
</feature>
<dbReference type="GO" id="GO:0050900">
    <property type="term" value="P:leukocyte migration"/>
    <property type="evidence" value="ECO:0007669"/>
    <property type="project" value="TreeGrafter"/>
</dbReference>
<organism evidence="2 3">
    <name type="scientific">Mugilogobius chulae</name>
    <name type="common">yellowstripe goby</name>
    <dbReference type="NCBI Taxonomy" id="88201"/>
    <lineage>
        <taxon>Eukaryota</taxon>
        <taxon>Metazoa</taxon>
        <taxon>Chordata</taxon>
        <taxon>Craniata</taxon>
        <taxon>Vertebrata</taxon>
        <taxon>Euteleostomi</taxon>
        <taxon>Actinopterygii</taxon>
        <taxon>Neopterygii</taxon>
        <taxon>Teleostei</taxon>
        <taxon>Neoteleostei</taxon>
        <taxon>Acanthomorphata</taxon>
        <taxon>Gobiaria</taxon>
        <taxon>Gobiiformes</taxon>
        <taxon>Gobioidei</taxon>
        <taxon>Gobiidae</taxon>
        <taxon>Gobionellinae</taxon>
        <taxon>Mugilogobius</taxon>
    </lineage>
</organism>
<keyword evidence="3" id="KW-1185">Reference proteome</keyword>
<dbReference type="AlphaFoldDB" id="A0AAW0MYA7"/>
<dbReference type="GO" id="GO:0007160">
    <property type="term" value="P:cell-matrix adhesion"/>
    <property type="evidence" value="ECO:0007669"/>
    <property type="project" value="TreeGrafter"/>
</dbReference>
<dbReference type="GO" id="GO:0005178">
    <property type="term" value="F:integrin binding"/>
    <property type="evidence" value="ECO:0007669"/>
    <property type="project" value="TreeGrafter"/>
</dbReference>
<dbReference type="SUPFAM" id="SSF69318">
    <property type="entry name" value="Integrin alpha N-terminal domain"/>
    <property type="match status" value="1"/>
</dbReference>
<dbReference type="PANTHER" id="PTHR23220">
    <property type="entry name" value="INTEGRIN ALPHA"/>
    <property type="match status" value="1"/>
</dbReference>
<dbReference type="GO" id="GO:0009897">
    <property type="term" value="C:external side of plasma membrane"/>
    <property type="evidence" value="ECO:0007669"/>
    <property type="project" value="TreeGrafter"/>
</dbReference>
<dbReference type="Gene3D" id="2.130.10.130">
    <property type="entry name" value="Integrin alpha, N-terminal"/>
    <property type="match status" value="1"/>
</dbReference>
<dbReference type="EMBL" id="JBBPFD010000019">
    <property type="protein sequence ID" value="KAK7886754.1"/>
    <property type="molecule type" value="Genomic_DNA"/>
</dbReference>
<dbReference type="PANTHER" id="PTHR23220:SF90">
    <property type="entry name" value="INTEGRIN ALPHA-7"/>
    <property type="match status" value="1"/>
</dbReference>
<accession>A0AAW0MYA7</accession>
<evidence type="ECO:0000256" key="1">
    <source>
        <dbReference type="SAM" id="MobiDB-lite"/>
    </source>
</evidence>